<evidence type="ECO:0000313" key="2">
    <source>
        <dbReference type="Proteomes" id="UP000306409"/>
    </source>
</evidence>
<dbReference type="Gene3D" id="3.20.20.70">
    <property type="entry name" value="Aldolase class I"/>
    <property type="match status" value="1"/>
</dbReference>
<keyword evidence="2" id="KW-1185">Reference proteome</keyword>
<dbReference type="InterPro" id="IPR020030">
    <property type="entry name" value="Pseudaminic_synth_PseI"/>
</dbReference>
<reference evidence="1 2" key="1">
    <citation type="submission" date="2020-09" db="EMBL/GenBank/DDBJ databases">
        <title>Characterization and genome sequencing of Ruminiclostridium sp. nov. MA18.</title>
        <authorList>
            <person name="Rettenmaier R."/>
            <person name="Kowollik M.-L."/>
            <person name="Liebl W."/>
            <person name="Zverlov V."/>
        </authorList>
    </citation>
    <scope>NUCLEOTIDE SEQUENCE [LARGE SCALE GENOMIC DNA]</scope>
    <source>
        <strain evidence="1 2">MA18</strain>
    </source>
</reference>
<dbReference type="InterPro" id="IPR051690">
    <property type="entry name" value="PseI-like"/>
</dbReference>
<dbReference type="PANTHER" id="PTHR42966">
    <property type="entry name" value="N-ACETYLNEURAMINATE SYNTHASE"/>
    <property type="match status" value="1"/>
</dbReference>
<dbReference type="Proteomes" id="UP000306409">
    <property type="component" value="Chromosome"/>
</dbReference>
<dbReference type="InterPro" id="IPR013785">
    <property type="entry name" value="Aldolase_TIM"/>
</dbReference>
<dbReference type="SUPFAM" id="SSF51269">
    <property type="entry name" value="AFP III-like domain"/>
    <property type="match status" value="1"/>
</dbReference>
<dbReference type="InterPro" id="IPR013974">
    <property type="entry name" value="SAF"/>
</dbReference>
<dbReference type="RefSeq" id="WP_137697186.1">
    <property type="nucleotide sequence ID" value="NZ_CP061336.1"/>
</dbReference>
<dbReference type="InterPro" id="IPR006190">
    <property type="entry name" value="SAF_AFP_Neu5Ac"/>
</dbReference>
<dbReference type="AlphaFoldDB" id="A0A4U7JII0"/>
<dbReference type="GO" id="GO:0016051">
    <property type="term" value="P:carbohydrate biosynthetic process"/>
    <property type="evidence" value="ECO:0007669"/>
    <property type="project" value="InterPro"/>
</dbReference>
<dbReference type="SUPFAM" id="SSF51569">
    <property type="entry name" value="Aldolase"/>
    <property type="match status" value="1"/>
</dbReference>
<name>A0A4U7JII0_9FIRM</name>
<dbReference type="PANTHER" id="PTHR42966:SF2">
    <property type="entry name" value="PSEUDAMINIC ACID SYNTHASE"/>
    <property type="match status" value="1"/>
</dbReference>
<dbReference type="Pfam" id="PF03102">
    <property type="entry name" value="NeuB"/>
    <property type="match status" value="1"/>
</dbReference>
<dbReference type="InterPro" id="IPR013132">
    <property type="entry name" value="PseI/NeuA/B-like_N"/>
</dbReference>
<dbReference type="EMBL" id="CP061336">
    <property type="protein sequence ID" value="QNU67120.1"/>
    <property type="molecule type" value="Genomic_DNA"/>
</dbReference>
<sequence>MSSVGKKNTIKIKNKFIGDSQPCYIIAEMSANHAGDINRAIEIIHAAKDAGADCIKIQTYTPDTMTINCDNKYFKIDTGTWRGETLYSLYGKAYTPWDWQPILIKEAEKIGIDFLSTPFDKSSVDFLESIGVDFYKIASFEIVDIPLIKYVASKGKPMIISTGMASFEEIEEAVEAARTSGCKDICLLKCSSAYPAIPDNMNLASIADMREKFGIPIGLSDHSMGSIAAVTAVALGAKIIEKHICISREIKNPDSSFSMEKEEFSAMVRDIRDTERAIGKVAYSVSEQEAENKIFRRSIFVVKDIYAGEQFTEENIRVIRPAYGMHPRYYPDVLGKTAAENIKMGTPLNEKHILKF</sequence>
<dbReference type="GO" id="GO:0047444">
    <property type="term" value="F:N-acylneuraminate-9-phosphate synthase activity"/>
    <property type="evidence" value="ECO:0007669"/>
    <property type="project" value="TreeGrafter"/>
</dbReference>
<dbReference type="KEGG" id="rher:EHE19_000755"/>
<dbReference type="OrthoDB" id="9814210at2"/>
<dbReference type="Pfam" id="PF08666">
    <property type="entry name" value="SAF"/>
    <property type="match status" value="1"/>
</dbReference>
<gene>
    <name evidence="1" type="primary">pseI</name>
    <name evidence="1" type="ORF">EHE19_000755</name>
</gene>
<accession>A0A4U7JII0</accession>
<dbReference type="SMART" id="SM00858">
    <property type="entry name" value="SAF"/>
    <property type="match status" value="1"/>
</dbReference>
<evidence type="ECO:0000313" key="1">
    <source>
        <dbReference type="EMBL" id="QNU67120.1"/>
    </source>
</evidence>
<organism evidence="1 2">
    <name type="scientific">Ruminiclostridium herbifermentans</name>
    <dbReference type="NCBI Taxonomy" id="2488810"/>
    <lineage>
        <taxon>Bacteria</taxon>
        <taxon>Bacillati</taxon>
        <taxon>Bacillota</taxon>
        <taxon>Clostridia</taxon>
        <taxon>Eubacteriales</taxon>
        <taxon>Oscillospiraceae</taxon>
        <taxon>Ruminiclostridium</taxon>
    </lineage>
</organism>
<dbReference type="EC" id="2.5.1.97" evidence="1"/>
<dbReference type="InterPro" id="IPR057736">
    <property type="entry name" value="SAF_PseI/NeuA/NeuB"/>
</dbReference>
<dbReference type="CDD" id="cd11615">
    <property type="entry name" value="SAF_NeuB_like"/>
    <property type="match status" value="1"/>
</dbReference>
<keyword evidence="1" id="KW-0808">Transferase</keyword>
<proteinExistence type="predicted"/>
<dbReference type="NCBIfam" id="TIGR03586">
    <property type="entry name" value="PseI"/>
    <property type="match status" value="1"/>
</dbReference>
<dbReference type="InterPro" id="IPR036732">
    <property type="entry name" value="AFP_Neu5c_C_sf"/>
</dbReference>
<protein>
    <submittedName>
        <fullName evidence="1">Pseudaminic acid synthase</fullName>
        <ecNumber evidence="1">2.5.1.97</ecNumber>
    </submittedName>
</protein>
<dbReference type="Gene3D" id="3.90.1210.10">
    <property type="entry name" value="Antifreeze-like/N-acetylneuraminic acid synthase C-terminal domain"/>
    <property type="match status" value="1"/>
</dbReference>
<dbReference type="PROSITE" id="PS50844">
    <property type="entry name" value="AFP_LIKE"/>
    <property type="match status" value="1"/>
</dbReference>